<accession>W2LPQ9</accession>
<proteinExistence type="predicted"/>
<protein>
    <submittedName>
        <fullName evidence="1">Uncharacterized protein</fullName>
    </submittedName>
</protein>
<reference evidence="1" key="1">
    <citation type="submission" date="2013-11" db="EMBL/GenBank/DDBJ databases">
        <title>The Genome Sequence of Phytophthora parasitica CHvinca01.</title>
        <authorList>
            <consortium name="The Broad Institute Genomics Platform"/>
            <person name="Russ C."/>
            <person name="Tyler B."/>
            <person name="Panabieres F."/>
            <person name="Shan W."/>
            <person name="Tripathy S."/>
            <person name="Grunwald N."/>
            <person name="Machado M."/>
            <person name="Johnson C.S."/>
            <person name="Arredondo F."/>
            <person name="Hong C."/>
            <person name="Coffey M."/>
            <person name="Young S.K."/>
            <person name="Zeng Q."/>
            <person name="Gargeya S."/>
            <person name="Fitzgerald M."/>
            <person name="Abouelleil A."/>
            <person name="Alvarado L."/>
            <person name="Chapman S.B."/>
            <person name="Gainer-Dewar J."/>
            <person name="Goldberg J."/>
            <person name="Griggs A."/>
            <person name="Gujja S."/>
            <person name="Hansen M."/>
            <person name="Howarth C."/>
            <person name="Imamovic A."/>
            <person name="Ireland A."/>
            <person name="Larimer J."/>
            <person name="McCowan C."/>
            <person name="Murphy C."/>
            <person name="Pearson M."/>
            <person name="Poon T.W."/>
            <person name="Priest M."/>
            <person name="Roberts A."/>
            <person name="Saif S."/>
            <person name="Shea T."/>
            <person name="Sykes S."/>
            <person name="Wortman J."/>
            <person name="Nusbaum C."/>
            <person name="Birren B."/>
        </authorList>
    </citation>
    <scope>NUCLEOTIDE SEQUENCE [LARGE SCALE GENOMIC DNA]</scope>
    <source>
        <strain evidence="1">CHvinca01</strain>
    </source>
</reference>
<dbReference type="EMBL" id="KI678348">
    <property type="protein sequence ID" value="ETL99498.1"/>
    <property type="molecule type" value="Genomic_DNA"/>
</dbReference>
<dbReference type="AlphaFoldDB" id="W2LPQ9"/>
<dbReference type="Proteomes" id="UP000054423">
    <property type="component" value="Unassembled WGS sequence"/>
</dbReference>
<dbReference type="OrthoDB" id="105235at2759"/>
<evidence type="ECO:0000313" key="1">
    <source>
        <dbReference type="EMBL" id="ETL99498.1"/>
    </source>
</evidence>
<name>W2LPQ9_PHYNI</name>
<sequence>KQFAKRVIVRVKPTLPAEHKRKRLAYALEHI</sequence>
<feature type="non-terminal residue" evidence="1">
    <location>
        <position position="1"/>
    </location>
</feature>
<organism evidence="1">
    <name type="scientific">Phytophthora nicotianae</name>
    <name type="common">Potato buckeye rot agent</name>
    <name type="synonym">Phytophthora parasitica</name>
    <dbReference type="NCBI Taxonomy" id="4792"/>
    <lineage>
        <taxon>Eukaryota</taxon>
        <taxon>Sar</taxon>
        <taxon>Stramenopiles</taxon>
        <taxon>Oomycota</taxon>
        <taxon>Peronosporomycetes</taxon>
        <taxon>Peronosporales</taxon>
        <taxon>Peronosporaceae</taxon>
        <taxon>Phytophthora</taxon>
    </lineage>
</organism>
<gene>
    <name evidence="1" type="ORF">L917_03668</name>
</gene>